<dbReference type="NCBIfam" id="TIGR02221">
    <property type="entry name" value="cas_TM1812"/>
    <property type="match status" value="1"/>
</dbReference>
<protein>
    <submittedName>
        <fullName evidence="1">TIGR02221 family CRISPR-associated protein</fullName>
    </submittedName>
</protein>
<dbReference type="Proteomes" id="UP000321201">
    <property type="component" value="Unassembled WGS sequence"/>
</dbReference>
<proteinExistence type="predicted"/>
<evidence type="ECO:0000313" key="1">
    <source>
        <dbReference type="EMBL" id="TXF11484.1"/>
    </source>
</evidence>
<dbReference type="InterPro" id="IPR011742">
    <property type="entry name" value="CRISPR-assoc_prot_TM1812"/>
</dbReference>
<comment type="caution">
    <text evidence="1">The sequence shown here is derived from an EMBL/GenBank/DDBJ whole genome shotgun (WGS) entry which is preliminary data.</text>
</comment>
<dbReference type="NCBIfam" id="TIGR02549">
    <property type="entry name" value="CRISPR_DxTHG"/>
    <property type="match status" value="1"/>
</dbReference>
<dbReference type="EMBL" id="VPFL01000013">
    <property type="protein sequence ID" value="TXF11484.1"/>
    <property type="molecule type" value="Genomic_DNA"/>
</dbReference>
<dbReference type="RefSeq" id="WP_147800113.1">
    <property type="nucleotide sequence ID" value="NZ_VPFL01000013.1"/>
</dbReference>
<keyword evidence="2" id="KW-1185">Reference proteome</keyword>
<organism evidence="1 2">
    <name type="scientific">Pelomicrobium methylotrophicum</name>
    <dbReference type="NCBI Taxonomy" id="2602750"/>
    <lineage>
        <taxon>Bacteria</taxon>
        <taxon>Pseudomonadati</taxon>
        <taxon>Pseudomonadota</taxon>
        <taxon>Hydrogenophilia</taxon>
        <taxon>Hydrogenophilia incertae sedis</taxon>
        <taxon>Pelomicrobium</taxon>
    </lineage>
</organism>
<dbReference type="InterPro" id="IPR013383">
    <property type="entry name" value="CRISPR-assoc_prot_DxTHG_CS"/>
</dbReference>
<accession>A0A5C7EU15</accession>
<dbReference type="AlphaFoldDB" id="A0A5C7EU15"/>
<reference evidence="1 2" key="1">
    <citation type="submission" date="2019-08" db="EMBL/GenBank/DDBJ databases">
        <title>Pelomicrobium methylotrophicum gen. nov., sp. nov. a moderately thermophilic, facultatively anaerobic, lithoautotrophic and methylotrophic bacterium isolated from a terrestrial mud volcano.</title>
        <authorList>
            <person name="Slobodkina G.B."/>
            <person name="Merkel A.Y."/>
            <person name="Slobodkin A.I."/>
        </authorList>
    </citation>
    <scope>NUCLEOTIDE SEQUENCE [LARGE SCALE GENOMIC DNA]</scope>
    <source>
        <strain evidence="1 2">SM250</strain>
    </source>
</reference>
<name>A0A5C7EU15_9PROT</name>
<evidence type="ECO:0000313" key="2">
    <source>
        <dbReference type="Proteomes" id="UP000321201"/>
    </source>
</evidence>
<gene>
    <name evidence="1" type="ORF">FR698_10275</name>
</gene>
<sequence>MHSLVTFLGKGRDDPKTGYRSARYRFPGGHERETAFFGLALAEQLAPQRLVVLGTAGSMWGVFVENLAVEGEEEEARLALLDAEPAARVDQGLLDRLQPLLSRAVGMEVLPRLIPYGRNAPEQRAILETVAEAVPSGKVSFDLTHAFRHLSMLGLVSAFMLERVGKLEIEGIWYGALEMTEGGVALVLRLDGLLAIQRWVDALDRYDATGHYGVFAPLLAADGVPADKTACLEEAAFHEQTQNLADARRKLLTFLPQLETSLPGASGIFQKRLAERLAWVRGADLAEHQRKLAYQYLARGDYLRAAIFGWEAFVSRQCLERGLDPQQFKEGREVAFETFEQELQAGQHEDRQREAYWMLKNLRNALVHGNAPSYPKFRQPLASADRLYKALEASFKRLLG</sequence>
<dbReference type="InParanoid" id="A0A5C7EU15"/>
<dbReference type="OrthoDB" id="5793884at2"/>